<accession>A0A2T4GNY5</accession>
<name>A0A2T4GNY5_FUSCU</name>
<dbReference type="AlphaFoldDB" id="A0A2T4GNY5"/>
<dbReference type="OMA" id="CTYCICW"/>
<keyword evidence="2" id="KW-1185">Reference proteome</keyword>
<dbReference type="OrthoDB" id="10381021at2759"/>
<comment type="caution">
    <text evidence="1">The sequence shown here is derived from an EMBL/GenBank/DDBJ whole genome shotgun (WGS) entry which is preliminary data.</text>
</comment>
<reference evidence="1 2" key="1">
    <citation type="submission" date="2018-02" db="EMBL/GenBank/DDBJ databases">
        <title>Fusarium culmorum secondary metabolites in fungal-bacterial-plant interactions.</title>
        <authorList>
            <person name="Schmidt R."/>
        </authorList>
    </citation>
    <scope>NUCLEOTIDE SEQUENCE [LARGE SCALE GENOMIC DNA]</scope>
    <source>
        <strain evidence="1 2">PV</strain>
    </source>
</reference>
<evidence type="ECO:0000313" key="1">
    <source>
        <dbReference type="EMBL" id="PTD05258.1"/>
    </source>
</evidence>
<gene>
    <name evidence="1" type="ORF">FCULG_00002423</name>
</gene>
<organism evidence="1 2">
    <name type="scientific">Fusarium culmorum</name>
    <dbReference type="NCBI Taxonomy" id="5516"/>
    <lineage>
        <taxon>Eukaryota</taxon>
        <taxon>Fungi</taxon>
        <taxon>Dikarya</taxon>
        <taxon>Ascomycota</taxon>
        <taxon>Pezizomycotina</taxon>
        <taxon>Sordariomycetes</taxon>
        <taxon>Hypocreomycetidae</taxon>
        <taxon>Hypocreales</taxon>
        <taxon>Nectriaceae</taxon>
        <taxon>Fusarium</taxon>
    </lineage>
</organism>
<dbReference type="EMBL" id="PVEM01000012">
    <property type="protein sequence ID" value="PTD05258.1"/>
    <property type="molecule type" value="Genomic_DNA"/>
</dbReference>
<evidence type="ECO:0000313" key="2">
    <source>
        <dbReference type="Proteomes" id="UP000241587"/>
    </source>
</evidence>
<dbReference type="Proteomes" id="UP000241587">
    <property type="component" value="Unassembled WGS sequence"/>
</dbReference>
<sequence>MGPVVGSNTDKVSDEAGGPTYLLCKHNISPNHNHLSRRGCPPLYVLAAGRLDDNAGEETYQHLIWTQTTSSEAIVLGSKVILCSAGEKRGNEAAVQKTGRSTCTYCICWGKRPATAENQALCTAENFANTVIQLPSNNLDTERHSLQLQACELKFRDDLTVRPDPPRSSASKITMDQAPSLLFLPTVGWRLLLLAFVGCSGEVVFDPSTPAVAVAETDQLDSVSFATPEGVEHNGDGVRKASLMVPRWSADDACHKWWWWWWSR</sequence>
<proteinExistence type="predicted"/>
<protein>
    <submittedName>
        <fullName evidence="1">Uncharacterized protein</fullName>
    </submittedName>
</protein>